<keyword evidence="1" id="KW-0732">Signal</keyword>
<name>A0A5Q0QEY5_9SPHI</name>
<dbReference type="KEGG" id="sphe:GFH32_16660"/>
<organism evidence="2 3">
    <name type="scientific">Sphingobacterium zhuxiongii</name>
    <dbReference type="NCBI Taxonomy" id="2662364"/>
    <lineage>
        <taxon>Bacteria</taxon>
        <taxon>Pseudomonadati</taxon>
        <taxon>Bacteroidota</taxon>
        <taxon>Sphingobacteriia</taxon>
        <taxon>Sphingobacteriales</taxon>
        <taxon>Sphingobacteriaceae</taxon>
        <taxon>Sphingobacterium</taxon>
    </lineage>
</organism>
<dbReference type="RefSeq" id="WP_153512681.1">
    <property type="nucleotide sequence ID" value="NZ_CP045652.1"/>
</dbReference>
<keyword evidence="3" id="KW-1185">Reference proteome</keyword>
<reference evidence="2 3" key="1">
    <citation type="submission" date="2019-10" db="EMBL/GenBank/DDBJ databases">
        <authorList>
            <person name="Dong K."/>
        </authorList>
    </citation>
    <scope>NUCLEOTIDE SEQUENCE [LARGE SCALE GENOMIC DNA]</scope>
    <source>
        <strain evidence="3">dk4302</strain>
    </source>
</reference>
<dbReference type="SUPFAM" id="SSF51126">
    <property type="entry name" value="Pectin lyase-like"/>
    <property type="match status" value="1"/>
</dbReference>
<dbReference type="InterPro" id="IPR011050">
    <property type="entry name" value="Pectin_lyase_fold/virulence"/>
</dbReference>
<accession>A0A5Q0QEY5</accession>
<evidence type="ECO:0008006" key="4">
    <source>
        <dbReference type="Google" id="ProtNLM"/>
    </source>
</evidence>
<evidence type="ECO:0000256" key="1">
    <source>
        <dbReference type="SAM" id="SignalP"/>
    </source>
</evidence>
<gene>
    <name evidence="2" type="ORF">GFH32_16660</name>
</gene>
<evidence type="ECO:0000313" key="2">
    <source>
        <dbReference type="EMBL" id="QGA27854.1"/>
    </source>
</evidence>
<protein>
    <recommendedName>
        <fullName evidence="4">Glycoside hydrolase family 28 protein</fullName>
    </recommendedName>
</protein>
<dbReference type="Proteomes" id="UP000326921">
    <property type="component" value="Chromosome"/>
</dbReference>
<sequence>MKISMVIVELLRKLKKNSALWLVCFLVPCSILVSSFAGAGQVVSTSTSKLKVNIDDFKGSDINKINEAIQFVSRSKGGVVEITRDVLIDQAIIMYSDVELHFSGKIKMKDGVFDNMIRIGGVIVDAKNPNGVCADLKETRNIKILGIGEQASLEGSDIAFLGLNPKTGKQESFIGDFYGWRTITILLSNVKGFEIGNFAISKTKCWAISHEWGCQDGYLHDLKFSTAGIKNGDGINLRNGCKDILIENIEGQTGDDTIACTALNASVMEGKRGENYVWPMQTMGYEYKGKAEAGIENIRINNIAATSDHNNVRLLTTSPNIHNISITNVKGNANINVVLIHTGYGNGFNLGNFKNIKIEGVSNESDSKTLNCEAPILAGQIKNIQGQVFINPESKDIKFSK</sequence>
<feature type="chain" id="PRO_5024828352" description="Glycoside hydrolase family 28 protein" evidence="1">
    <location>
        <begin position="40"/>
        <end position="401"/>
    </location>
</feature>
<evidence type="ECO:0000313" key="3">
    <source>
        <dbReference type="Proteomes" id="UP000326921"/>
    </source>
</evidence>
<dbReference type="AlphaFoldDB" id="A0A5Q0QEY5"/>
<dbReference type="Gene3D" id="2.160.20.10">
    <property type="entry name" value="Single-stranded right-handed beta-helix, Pectin lyase-like"/>
    <property type="match status" value="1"/>
</dbReference>
<dbReference type="InterPro" id="IPR012334">
    <property type="entry name" value="Pectin_lyas_fold"/>
</dbReference>
<proteinExistence type="predicted"/>
<feature type="signal peptide" evidence="1">
    <location>
        <begin position="1"/>
        <end position="39"/>
    </location>
</feature>
<dbReference type="EMBL" id="CP045652">
    <property type="protein sequence ID" value="QGA27854.1"/>
    <property type="molecule type" value="Genomic_DNA"/>
</dbReference>